<dbReference type="AlphaFoldDB" id="A0A4D6LVT7"/>
<feature type="region of interest" description="Disordered" evidence="2">
    <location>
        <begin position="60"/>
        <end position="79"/>
    </location>
</feature>
<evidence type="ECO:0000313" key="7">
    <source>
        <dbReference type="Proteomes" id="UP000501690"/>
    </source>
</evidence>
<dbReference type="Pfam" id="PF04431">
    <property type="entry name" value="Pec_lyase_N"/>
    <property type="match status" value="1"/>
</dbReference>
<proteinExistence type="inferred from homology"/>
<dbReference type="EMBL" id="CP039349">
    <property type="protein sequence ID" value="QCD92563.1"/>
    <property type="molecule type" value="Genomic_DNA"/>
</dbReference>
<feature type="domain" description="Pectate lyase N-terminal" evidence="4">
    <location>
        <begin position="27"/>
        <end position="69"/>
    </location>
</feature>
<keyword evidence="7" id="KW-1185">Reference proteome</keyword>
<evidence type="ECO:0000256" key="3">
    <source>
        <dbReference type="SAM" id="SignalP"/>
    </source>
</evidence>
<evidence type="ECO:0000256" key="2">
    <source>
        <dbReference type="SAM" id="MobiDB-lite"/>
    </source>
</evidence>
<dbReference type="Proteomes" id="UP000501690">
    <property type="component" value="Linkage Group LG5"/>
</dbReference>
<evidence type="ECO:0000313" key="6">
    <source>
        <dbReference type="EMBL" id="QCD92564.1"/>
    </source>
</evidence>
<reference evidence="5 7" key="1">
    <citation type="submission" date="2019-04" db="EMBL/GenBank/DDBJ databases">
        <title>An improved genome assembly and genetic linkage map for asparagus bean, Vigna unguiculata ssp. sesquipedialis.</title>
        <authorList>
            <person name="Xia Q."/>
            <person name="Zhang R."/>
            <person name="Dong Y."/>
        </authorList>
    </citation>
    <scope>NUCLEOTIDE SEQUENCE [LARGE SCALE GENOMIC DNA]</scope>
    <source>
        <tissue evidence="5">Leaf</tissue>
    </source>
</reference>
<feature type="chain" id="PRO_5044606129" evidence="3">
    <location>
        <begin position="26"/>
        <end position="79"/>
    </location>
</feature>
<evidence type="ECO:0000313" key="5">
    <source>
        <dbReference type="EMBL" id="QCD92563.1"/>
    </source>
</evidence>
<keyword evidence="5" id="KW-0456">Lyase</keyword>
<keyword evidence="3" id="KW-0732">Signal</keyword>
<sequence length="79" mass="8624">MGGSAAKVVFILFITLAITMPRLEAGIAEFDDFLNAQAEEAHEIAVESYVPTPEFVTTVHLSQENSKRRGLRDSNTPSS</sequence>
<comment type="similarity">
    <text evidence="1">Belongs to the polysaccharide lyase 1 family.</text>
</comment>
<dbReference type="GO" id="GO:0030570">
    <property type="term" value="F:pectate lyase activity"/>
    <property type="evidence" value="ECO:0007669"/>
    <property type="project" value="InterPro"/>
</dbReference>
<evidence type="ECO:0000259" key="4">
    <source>
        <dbReference type="Pfam" id="PF04431"/>
    </source>
</evidence>
<dbReference type="EMBL" id="CP039349">
    <property type="protein sequence ID" value="QCD92564.1"/>
    <property type="molecule type" value="Genomic_DNA"/>
</dbReference>
<name>A0A4D6LVT7_VIGUN</name>
<organism evidence="5 7">
    <name type="scientific">Vigna unguiculata</name>
    <name type="common">Cowpea</name>
    <dbReference type="NCBI Taxonomy" id="3917"/>
    <lineage>
        <taxon>Eukaryota</taxon>
        <taxon>Viridiplantae</taxon>
        <taxon>Streptophyta</taxon>
        <taxon>Embryophyta</taxon>
        <taxon>Tracheophyta</taxon>
        <taxon>Spermatophyta</taxon>
        <taxon>Magnoliopsida</taxon>
        <taxon>eudicotyledons</taxon>
        <taxon>Gunneridae</taxon>
        <taxon>Pentapetalae</taxon>
        <taxon>rosids</taxon>
        <taxon>fabids</taxon>
        <taxon>Fabales</taxon>
        <taxon>Fabaceae</taxon>
        <taxon>Papilionoideae</taxon>
        <taxon>50 kb inversion clade</taxon>
        <taxon>NPAAA clade</taxon>
        <taxon>indigoferoid/millettioid clade</taxon>
        <taxon>Phaseoleae</taxon>
        <taxon>Vigna</taxon>
    </lineage>
</organism>
<gene>
    <name evidence="5" type="ORF">DEO72_LG5g630</name>
    <name evidence="6" type="ORF">DEO72_LG5g631</name>
</gene>
<feature type="signal peptide" evidence="3">
    <location>
        <begin position="1"/>
        <end position="25"/>
    </location>
</feature>
<evidence type="ECO:0000256" key="1">
    <source>
        <dbReference type="ARBA" id="ARBA00010980"/>
    </source>
</evidence>
<accession>A0A4D6LVT7</accession>
<protein>
    <submittedName>
        <fullName evidence="5">Pectate lyase</fullName>
    </submittedName>
</protein>
<dbReference type="InterPro" id="IPR007524">
    <property type="entry name" value="Pec_lyase_N"/>
</dbReference>